<dbReference type="Proteomes" id="UP000007177">
    <property type="component" value="Chromosome"/>
</dbReference>
<dbReference type="KEGG" id="awo:Awo_c33910"/>
<dbReference type="HOGENOM" id="CLU_1567278_0_0_9"/>
<dbReference type="InterPro" id="IPR010181">
    <property type="entry name" value="CGCAxxGCC_motif"/>
</dbReference>
<dbReference type="OrthoDB" id="369897at2"/>
<evidence type="ECO:0000313" key="2">
    <source>
        <dbReference type="Proteomes" id="UP000007177"/>
    </source>
</evidence>
<dbReference type="eggNOG" id="ENOG5032USH">
    <property type="taxonomic scope" value="Bacteria"/>
</dbReference>
<keyword evidence="2" id="KW-1185">Reference proteome</keyword>
<organism evidence="1 2">
    <name type="scientific">Acetobacterium woodii (strain ATCC 29683 / DSM 1030 / JCM 2381 / KCTC 1655 / WB1)</name>
    <dbReference type="NCBI Taxonomy" id="931626"/>
    <lineage>
        <taxon>Bacteria</taxon>
        <taxon>Bacillati</taxon>
        <taxon>Bacillota</taxon>
        <taxon>Clostridia</taxon>
        <taxon>Eubacteriales</taxon>
        <taxon>Eubacteriaceae</taxon>
        <taxon>Acetobacterium</taxon>
    </lineage>
</organism>
<reference evidence="2" key="1">
    <citation type="submission" date="2011-07" db="EMBL/GenBank/DDBJ databases">
        <title>Complete genome sequence of Acetobacterium woodii.</title>
        <authorList>
            <person name="Poehlein A."/>
            <person name="Schmidt S."/>
            <person name="Kaster A.-K."/>
            <person name="Goenrich M."/>
            <person name="Vollmers J."/>
            <person name="Thuermer A."/>
            <person name="Gottschalk G."/>
            <person name="Thauer R.K."/>
            <person name="Daniel R."/>
            <person name="Mueller V."/>
        </authorList>
    </citation>
    <scope>NUCLEOTIDE SEQUENCE [LARGE SCALE GENOMIC DNA]</scope>
    <source>
        <strain evidence="2">ATCC 29683 / DSM 1030 / JCM 2381 / KCTC 1655 / WB1</strain>
    </source>
</reference>
<dbReference type="RefSeq" id="WP_014357714.1">
    <property type="nucleotide sequence ID" value="NC_016894.1"/>
</dbReference>
<proteinExistence type="predicted"/>
<sequence>MDRQEIVAMIEKNALETSLRDDICARSTLYGLKTYFDFIPEEMITAAMSLVGGCGRANGSCGAYVAGMLAIGAKFNPMIEEELANPEKLNELRQRGFEKLLEYRDTFYQEYKTTLCPEIHKQLFGRSFDLMDDKEDAEYLNVPGHVEKCSTVVKNAARMAAEIMLEDVPD</sequence>
<evidence type="ECO:0000313" key="1">
    <source>
        <dbReference type="EMBL" id="AFA50119.1"/>
    </source>
</evidence>
<dbReference type="Pfam" id="PF09719">
    <property type="entry name" value="C_GCAxxG_C_C"/>
    <property type="match status" value="1"/>
</dbReference>
<reference evidence="1 2" key="2">
    <citation type="journal article" date="2012" name="PLoS ONE">
        <title>An ancient pathway combining carbon dioxide fixation with the generation and utilization of a sodium ion gradient for ATP synthesis.</title>
        <authorList>
            <person name="Poehlein A."/>
            <person name="Schmidt S."/>
            <person name="Kaster A.K."/>
            <person name="Goenrich M."/>
            <person name="Vollmers J."/>
            <person name="Thurmer A."/>
            <person name="Bertsch J."/>
            <person name="Schuchmann K."/>
            <person name="Voigt B."/>
            <person name="Hecker M."/>
            <person name="Daniel R."/>
            <person name="Thauer R.K."/>
            <person name="Gottschalk G."/>
            <person name="Muller V."/>
        </authorList>
    </citation>
    <scope>NUCLEOTIDE SEQUENCE [LARGE SCALE GENOMIC DNA]</scope>
    <source>
        <strain evidence="2">ATCC 29683 / DSM 1030 / JCM 2381 / KCTC 1655 / WB1</strain>
    </source>
</reference>
<dbReference type="AlphaFoldDB" id="H6LBJ6"/>
<protein>
    <submittedName>
        <fullName evidence="1">Putative CGCAxxGCC motif containing protein</fullName>
    </submittedName>
</protein>
<dbReference type="EMBL" id="CP002987">
    <property type="protein sequence ID" value="AFA50119.1"/>
    <property type="molecule type" value="Genomic_DNA"/>
</dbReference>
<gene>
    <name evidence="1" type="ordered locus">Awo_c33910</name>
</gene>
<dbReference type="STRING" id="931626.Awo_c33910"/>
<accession>H6LBJ6</accession>
<name>H6LBJ6_ACEWD</name>